<dbReference type="PROSITE" id="PS50088">
    <property type="entry name" value="ANK_REPEAT"/>
    <property type="match status" value="3"/>
</dbReference>
<name>A0AAE0N6Z2_9PEZI</name>
<keyword evidence="6" id="KW-1185">Reference proteome</keyword>
<evidence type="ECO:0000256" key="2">
    <source>
        <dbReference type="PROSITE-ProRule" id="PRU00023"/>
    </source>
</evidence>
<feature type="repeat" description="ANK" evidence="2">
    <location>
        <begin position="1022"/>
        <end position="1054"/>
    </location>
</feature>
<feature type="repeat" description="ANK" evidence="2">
    <location>
        <begin position="1056"/>
        <end position="1088"/>
    </location>
</feature>
<evidence type="ECO:0000259" key="4">
    <source>
        <dbReference type="PROSITE" id="PS50837"/>
    </source>
</evidence>
<organism evidence="5 6">
    <name type="scientific">Lasiosphaeria ovina</name>
    <dbReference type="NCBI Taxonomy" id="92902"/>
    <lineage>
        <taxon>Eukaryota</taxon>
        <taxon>Fungi</taxon>
        <taxon>Dikarya</taxon>
        <taxon>Ascomycota</taxon>
        <taxon>Pezizomycotina</taxon>
        <taxon>Sordariomycetes</taxon>
        <taxon>Sordariomycetidae</taxon>
        <taxon>Sordariales</taxon>
        <taxon>Lasiosphaeriaceae</taxon>
        <taxon>Lasiosphaeria</taxon>
    </lineage>
</organism>
<evidence type="ECO:0000256" key="1">
    <source>
        <dbReference type="ARBA" id="ARBA00022737"/>
    </source>
</evidence>
<protein>
    <recommendedName>
        <fullName evidence="4">NACHT domain-containing protein</fullName>
    </recommendedName>
</protein>
<dbReference type="InterPro" id="IPR007111">
    <property type="entry name" value="NACHT_NTPase"/>
</dbReference>
<dbReference type="SMART" id="SM00248">
    <property type="entry name" value="ANK"/>
    <property type="match status" value="3"/>
</dbReference>
<dbReference type="InterPro" id="IPR027417">
    <property type="entry name" value="P-loop_NTPase"/>
</dbReference>
<dbReference type="PANTHER" id="PTHR10039">
    <property type="entry name" value="AMELOGENIN"/>
    <property type="match status" value="1"/>
</dbReference>
<dbReference type="InterPro" id="IPR002110">
    <property type="entry name" value="Ankyrin_rpt"/>
</dbReference>
<feature type="compositionally biased region" description="Polar residues" evidence="3">
    <location>
        <begin position="1"/>
        <end position="12"/>
    </location>
</feature>
<comment type="caution">
    <text evidence="5">The sequence shown here is derived from an EMBL/GenBank/DDBJ whole genome shotgun (WGS) entry which is preliminary data.</text>
</comment>
<gene>
    <name evidence="5" type="ORF">B0T24DRAFT_579192</name>
</gene>
<dbReference type="Pfam" id="PF00023">
    <property type="entry name" value="Ank"/>
    <property type="match status" value="1"/>
</dbReference>
<dbReference type="PROSITE" id="PS50837">
    <property type="entry name" value="NACHT"/>
    <property type="match status" value="1"/>
</dbReference>
<reference evidence="5" key="1">
    <citation type="journal article" date="2023" name="Mol. Phylogenet. Evol.">
        <title>Genome-scale phylogeny and comparative genomics of the fungal order Sordariales.</title>
        <authorList>
            <person name="Hensen N."/>
            <person name="Bonometti L."/>
            <person name="Westerberg I."/>
            <person name="Brannstrom I.O."/>
            <person name="Guillou S."/>
            <person name="Cros-Aarteil S."/>
            <person name="Calhoun S."/>
            <person name="Haridas S."/>
            <person name="Kuo A."/>
            <person name="Mondo S."/>
            <person name="Pangilinan J."/>
            <person name="Riley R."/>
            <person name="LaButti K."/>
            <person name="Andreopoulos B."/>
            <person name="Lipzen A."/>
            <person name="Chen C."/>
            <person name="Yan M."/>
            <person name="Daum C."/>
            <person name="Ng V."/>
            <person name="Clum A."/>
            <person name="Steindorff A."/>
            <person name="Ohm R.A."/>
            <person name="Martin F."/>
            <person name="Silar P."/>
            <person name="Natvig D.O."/>
            <person name="Lalanne C."/>
            <person name="Gautier V."/>
            <person name="Ament-Velasquez S.L."/>
            <person name="Kruys A."/>
            <person name="Hutchinson M.I."/>
            <person name="Powell A.J."/>
            <person name="Barry K."/>
            <person name="Miller A.N."/>
            <person name="Grigoriev I.V."/>
            <person name="Debuchy R."/>
            <person name="Gladieux P."/>
            <person name="Hiltunen Thoren M."/>
            <person name="Johannesson H."/>
        </authorList>
    </citation>
    <scope>NUCLEOTIDE SEQUENCE</scope>
    <source>
        <strain evidence="5">CBS 958.72</strain>
    </source>
</reference>
<dbReference type="InterPro" id="IPR036770">
    <property type="entry name" value="Ankyrin_rpt-contain_sf"/>
</dbReference>
<keyword evidence="1" id="KW-0677">Repeat</keyword>
<accession>A0AAE0N6Z2</accession>
<dbReference type="SUPFAM" id="SSF52540">
    <property type="entry name" value="P-loop containing nucleoside triphosphate hydrolases"/>
    <property type="match status" value="1"/>
</dbReference>
<dbReference type="InterPro" id="IPR056884">
    <property type="entry name" value="NPHP3-like_N"/>
</dbReference>
<dbReference type="Pfam" id="PF24883">
    <property type="entry name" value="NPHP3_N"/>
    <property type="match status" value="1"/>
</dbReference>
<feature type="domain" description="NACHT" evidence="4">
    <location>
        <begin position="540"/>
        <end position="694"/>
    </location>
</feature>
<proteinExistence type="predicted"/>
<sequence>MSPPMQSTSFGSINDLPPGKTGAARTVGCPANRPETPPTLSAIIPLSRDPDLVSQGDILDKIDRFSETATHVALAGPGGAGQPQLPVEQAHRIAGASTQPRRQTWRIRGVPVGIDEEKLEEALQKHPTLQLLHADLVDDGHDGTRIGNGVQVHTLTHDLRHDQVATVRFQRLPDRLLTLDQLTIDVDLSLENTLVGNKRKRGSSNIRFTIDRHFRGITVLSSPPADNHTVDVLAVPGLGGHPYGSFVDKGDGHMWLSESLPRDMPTARVMIYGYESGLQDSTSFSGLDDLAGSLRVALRHLLGSGEQRRLILIGHSLGGLLIKEALLQMTEANSELDQARRIVGALFFGVPNDGMDIASLIPMVNDQPNRALLESLSAINSQILRLQGRSFAKFLDQTALNLFCFYETKLSPTAVRDCAGRWKMNGPPGCLVTYSSATSCLPPGIRSNHSVELPRTHSELVKFASHDHEYEMVSDVLCRMNTAKDQVLSETAQNCLKSLAFPQMQNRSHDIGAAGNAVEGTCEWLLQHKTYSSWAVCDRGLLWIKGKPGSGKSTLLKYALDKYETRDGALVLSFFFHGRGDELQRTPLGLWRSLLHQVLRQAPGALQDLVDEFETKRKQNGKPGEGWHWHEEELWPFFKSSLSKVLKTRPVWLFIDALDECGKENAVRLVGIFKSLLKHLPSQSIGCRICFSCRHYPILDSDDSVFEVCTENENQGDISTFVNNQLAEFRARTSSTIPTWITERASGVFMWARLVVKRVLDLEREGAGLKKIERAIHSIPPDLDELYRQLIRSMEPASQKLIQWICFATRPLSIDELQWAMVIEADCPHRLLEAYRSAEDYVPDSNRMKRQVQTLSRGLAEVSHTQVVQFIHQSVKDFFVEKGLLALDGNVTSTEAAIRAHFRFSKICIRYLAMEEIGCSTNYDDFTFLRYATTSWVAHAQQCDARSVPQEDLLALFAWPSNNLIEIWVRIYQAIYGYSNDCPPKGTSLLHVVSRYGVLGLVAATLHSIDQITTVLDVMDDRGRTPLSWAAGNGHEAVVRLLLNAGATVDMEDNYYRQTPLSWAAENGHEAVVRLLLNAGATVDMKDNDGRTPLSWAAENGHEAVVRLLLNAGATVDMEDNDGRTPLLWAAENGH</sequence>
<dbReference type="EMBL" id="JAULSN010000005">
    <property type="protein sequence ID" value="KAK3371759.1"/>
    <property type="molecule type" value="Genomic_DNA"/>
</dbReference>
<keyword evidence="2" id="KW-0040">ANK repeat</keyword>
<evidence type="ECO:0000313" key="5">
    <source>
        <dbReference type="EMBL" id="KAK3371759.1"/>
    </source>
</evidence>
<feature type="region of interest" description="Disordered" evidence="3">
    <location>
        <begin position="1"/>
        <end position="44"/>
    </location>
</feature>
<dbReference type="Pfam" id="PF22939">
    <property type="entry name" value="WHD_GPIID"/>
    <property type="match status" value="1"/>
</dbReference>
<dbReference type="Pfam" id="PF12796">
    <property type="entry name" value="Ank_2"/>
    <property type="match status" value="1"/>
</dbReference>
<feature type="repeat" description="ANK" evidence="2">
    <location>
        <begin position="1089"/>
        <end position="1121"/>
    </location>
</feature>
<feature type="non-terminal residue" evidence="5">
    <location>
        <position position="1135"/>
    </location>
</feature>
<dbReference type="InterPro" id="IPR054471">
    <property type="entry name" value="GPIID_WHD"/>
</dbReference>
<reference evidence="5" key="2">
    <citation type="submission" date="2023-06" db="EMBL/GenBank/DDBJ databases">
        <authorList>
            <consortium name="Lawrence Berkeley National Laboratory"/>
            <person name="Haridas S."/>
            <person name="Hensen N."/>
            <person name="Bonometti L."/>
            <person name="Westerberg I."/>
            <person name="Brannstrom I.O."/>
            <person name="Guillou S."/>
            <person name="Cros-Aarteil S."/>
            <person name="Calhoun S."/>
            <person name="Kuo A."/>
            <person name="Mondo S."/>
            <person name="Pangilinan J."/>
            <person name="Riley R."/>
            <person name="Labutti K."/>
            <person name="Andreopoulos B."/>
            <person name="Lipzen A."/>
            <person name="Chen C."/>
            <person name="Yanf M."/>
            <person name="Daum C."/>
            <person name="Ng V."/>
            <person name="Clum A."/>
            <person name="Steindorff A."/>
            <person name="Ohm R."/>
            <person name="Martin F."/>
            <person name="Silar P."/>
            <person name="Natvig D."/>
            <person name="Lalanne C."/>
            <person name="Gautier V."/>
            <person name="Ament-Velasquez S.L."/>
            <person name="Kruys A."/>
            <person name="Hutchinson M.I."/>
            <person name="Powell A.J."/>
            <person name="Barry K."/>
            <person name="Miller A.N."/>
            <person name="Grigoriev I.V."/>
            <person name="Debuchy R."/>
            <person name="Gladieux P."/>
            <person name="Thoren M.H."/>
            <person name="Johannesson H."/>
        </authorList>
    </citation>
    <scope>NUCLEOTIDE SEQUENCE</scope>
    <source>
        <strain evidence="5">CBS 958.72</strain>
    </source>
</reference>
<dbReference type="PRINTS" id="PR01415">
    <property type="entry name" value="ANKYRIN"/>
</dbReference>
<dbReference type="PROSITE" id="PS50297">
    <property type="entry name" value="ANK_REP_REGION"/>
    <property type="match status" value="3"/>
</dbReference>
<dbReference type="SUPFAM" id="SSF53474">
    <property type="entry name" value="alpha/beta-Hydrolases"/>
    <property type="match status" value="1"/>
</dbReference>
<dbReference type="PANTHER" id="PTHR10039:SF5">
    <property type="entry name" value="NACHT DOMAIN-CONTAINING PROTEIN"/>
    <property type="match status" value="1"/>
</dbReference>
<dbReference type="Gene3D" id="1.25.40.20">
    <property type="entry name" value="Ankyrin repeat-containing domain"/>
    <property type="match status" value="2"/>
</dbReference>
<evidence type="ECO:0000256" key="3">
    <source>
        <dbReference type="SAM" id="MobiDB-lite"/>
    </source>
</evidence>
<dbReference type="Gene3D" id="3.40.50.1820">
    <property type="entry name" value="alpha/beta hydrolase"/>
    <property type="match status" value="1"/>
</dbReference>
<evidence type="ECO:0000313" key="6">
    <source>
        <dbReference type="Proteomes" id="UP001287356"/>
    </source>
</evidence>
<dbReference type="Proteomes" id="UP001287356">
    <property type="component" value="Unassembled WGS sequence"/>
</dbReference>
<dbReference type="SUPFAM" id="SSF48403">
    <property type="entry name" value="Ankyrin repeat"/>
    <property type="match status" value="1"/>
</dbReference>
<dbReference type="Gene3D" id="3.40.50.300">
    <property type="entry name" value="P-loop containing nucleotide triphosphate hydrolases"/>
    <property type="match status" value="1"/>
</dbReference>
<dbReference type="AlphaFoldDB" id="A0AAE0N6Z2"/>
<dbReference type="InterPro" id="IPR029058">
    <property type="entry name" value="AB_hydrolase_fold"/>
</dbReference>